<dbReference type="InterPro" id="IPR036034">
    <property type="entry name" value="PDZ_sf"/>
</dbReference>
<proteinExistence type="inferred from homology"/>
<evidence type="ECO:0000256" key="2">
    <source>
        <dbReference type="ARBA" id="ARBA00004394"/>
    </source>
</evidence>
<dbReference type="AlphaFoldDB" id="A0A915MXH8"/>
<dbReference type="FunFam" id="2.30.42.10:FF:000056">
    <property type="entry name" value="Golgi reassembly-stacking protein 2 isoform 1"/>
    <property type="match status" value="1"/>
</dbReference>
<evidence type="ECO:0000256" key="14">
    <source>
        <dbReference type="ARBA" id="ARBA00025801"/>
    </source>
</evidence>
<keyword evidence="12" id="KW-0539">Nucleus</keyword>
<organism evidence="19 20">
    <name type="scientific">Meloidogyne javanica</name>
    <name type="common">Root-knot nematode worm</name>
    <dbReference type="NCBI Taxonomy" id="6303"/>
    <lineage>
        <taxon>Eukaryota</taxon>
        <taxon>Metazoa</taxon>
        <taxon>Ecdysozoa</taxon>
        <taxon>Nematoda</taxon>
        <taxon>Chromadorea</taxon>
        <taxon>Rhabditida</taxon>
        <taxon>Tylenchina</taxon>
        <taxon>Tylenchomorpha</taxon>
        <taxon>Tylenchoidea</taxon>
        <taxon>Meloidogynidae</taxon>
        <taxon>Meloidogyninae</taxon>
        <taxon>Meloidogyne</taxon>
        <taxon>Meloidogyne incognita group</taxon>
    </lineage>
</organism>
<evidence type="ECO:0000259" key="18">
    <source>
        <dbReference type="PROSITE" id="PS51865"/>
    </source>
</evidence>
<feature type="repeat" description="WD" evidence="16">
    <location>
        <begin position="760"/>
        <end position="792"/>
    </location>
</feature>
<dbReference type="PROSITE" id="PS50897">
    <property type="entry name" value="CTLH"/>
    <property type="match status" value="1"/>
</dbReference>
<protein>
    <recommendedName>
        <fullName evidence="15">WD40 repeat-containing protein SMU1</fullName>
    </recommendedName>
</protein>
<keyword evidence="11" id="KW-0508">mRNA splicing</keyword>
<dbReference type="InterPro" id="IPR006595">
    <property type="entry name" value="CTLH_C"/>
</dbReference>
<comment type="subcellular location">
    <subcellularLocation>
        <location evidence="2">Golgi apparatus membrane</location>
    </subcellularLocation>
    <subcellularLocation>
        <location evidence="1">Nucleus speckle</location>
    </subcellularLocation>
</comment>
<comment type="similarity">
    <text evidence="14">Belongs to the WD repeat SMU1 family.</text>
</comment>
<dbReference type="GO" id="GO:0000398">
    <property type="term" value="P:mRNA splicing, via spliceosome"/>
    <property type="evidence" value="ECO:0007669"/>
    <property type="project" value="InterPro"/>
</dbReference>
<dbReference type="FunFam" id="2.30.42.10:FF:000026">
    <property type="entry name" value="Golgi reassembly stacking protein 2"/>
    <property type="match status" value="1"/>
</dbReference>
<dbReference type="InterPro" id="IPR019775">
    <property type="entry name" value="WD40_repeat_CS"/>
</dbReference>
<evidence type="ECO:0000256" key="7">
    <source>
        <dbReference type="ARBA" id="ARBA00022707"/>
    </source>
</evidence>
<dbReference type="PROSITE" id="PS50294">
    <property type="entry name" value="WD_REPEATS_REGION"/>
    <property type="match status" value="4"/>
</dbReference>
<evidence type="ECO:0000256" key="1">
    <source>
        <dbReference type="ARBA" id="ARBA00004324"/>
    </source>
</evidence>
<dbReference type="InterPro" id="IPR001680">
    <property type="entry name" value="WD40_rpt"/>
</dbReference>
<dbReference type="PROSITE" id="PS50896">
    <property type="entry name" value="LISH"/>
    <property type="match status" value="1"/>
</dbReference>
<feature type="repeat" description="WD" evidence="16">
    <location>
        <begin position="1009"/>
        <end position="1043"/>
    </location>
</feature>
<evidence type="ECO:0000256" key="11">
    <source>
        <dbReference type="ARBA" id="ARBA00023187"/>
    </source>
</evidence>
<keyword evidence="6" id="KW-0507">mRNA processing</keyword>
<dbReference type="WBParaSite" id="scaffold523_cov215.g1247">
    <property type="protein sequence ID" value="scaffold523_cov215.g1247"/>
    <property type="gene ID" value="scaffold523_cov215.g1247"/>
</dbReference>
<feature type="domain" description="PDZ GRASP-type" evidence="18">
    <location>
        <begin position="111"/>
        <end position="199"/>
    </location>
</feature>
<evidence type="ECO:0000259" key="17">
    <source>
        <dbReference type="PROSITE" id="PS50897"/>
    </source>
</evidence>
<dbReference type="InterPro" id="IPR020472">
    <property type="entry name" value="WD40_PAC1"/>
</dbReference>
<evidence type="ECO:0000256" key="4">
    <source>
        <dbReference type="ARBA" id="ARBA00022553"/>
    </source>
</evidence>
<evidence type="ECO:0000256" key="12">
    <source>
        <dbReference type="ARBA" id="ARBA00023242"/>
    </source>
</evidence>
<dbReference type="Proteomes" id="UP000887561">
    <property type="component" value="Unplaced"/>
</dbReference>
<evidence type="ECO:0000256" key="13">
    <source>
        <dbReference type="ARBA" id="ARBA00023288"/>
    </source>
</evidence>
<keyword evidence="8" id="KW-0677">Repeat</keyword>
<name>A0A915MXH8_MELJA</name>
<feature type="repeat" description="WD" evidence="16">
    <location>
        <begin position="801"/>
        <end position="842"/>
    </location>
</feature>
<feature type="domain" description="PDZ GRASP-type" evidence="18">
    <location>
        <begin position="15"/>
        <end position="105"/>
    </location>
</feature>
<evidence type="ECO:0000256" key="9">
    <source>
        <dbReference type="ARBA" id="ARBA00023034"/>
    </source>
</evidence>
<dbReference type="PRINTS" id="PR00320">
    <property type="entry name" value="GPROTEINBRPT"/>
</dbReference>
<keyword evidence="13" id="KW-0449">Lipoprotein</keyword>
<dbReference type="InterPro" id="IPR006594">
    <property type="entry name" value="LisH"/>
</dbReference>
<feature type="domain" description="CTLH" evidence="17">
    <location>
        <begin position="581"/>
        <end position="633"/>
    </location>
</feature>
<accession>A0A915MXH8</accession>
<evidence type="ECO:0000256" key="16">
    <source>
        <dbReference type="PROSITE-ProRule" id="PRU00221"/>
    </source>
</evidence>
<evidence type="ECO:0000256" key="10">
    <source>
        <dbReference type="ARBA" id="ARBA00023136"/>
    </source>
</evidence>
<dbReference type="GO" id="GO:0000139">
    <property type="term" value="C:Golgi membrane"/>
    <property type="evidence" value="ECO:0007669"/>
    <property type="project" value="UniProtKB-SubCell"/>
</dbReference>
<dbReference type="PANTHER" id="PTHR22848">
    <property type="entry name" value="WD40 REPEAT PROTEIN"/>
    <property type="match status" value="1"/>
</dbReference>
<sequence>MGSSESVPIPGGGTEGYHVLRVQENSPGQAAGLEPFFDFIVAIGNDRLDKDNDSFKEILKQHMDKPLELTVYNSKTQTVRQTQIIPTQGWGGQGLLGVSIRFCSFDGANQNVWHILDIQPNSPAELAGLIPNTDYVLGAESLLQHADDLIALVQANIGKPLKLYVYNIDADSVREVTLVPNSAWGGEGCLGCDIGYGYLHRIPVSIDRSQPREEKSVVLPTQMMKNLNIGEKQPSVIMQPGHTGIPQIDQFVNASKREDSEPKRFPNPNEFLLPQTSTTATDTSTQPIQQPINGIFPPPQSLDNNLYMPPPPQPIDQIKEKSIVNLEEENKEDKQGEITTFAPPLVSPLLTSQAIPNSSPMVPFTSQNIQNQLPPLSFPHQQPQPPPPINTSAYQPFLAYGAPPTSGGYFGGFQPVQQYFPEQLPVFGGQEMLPPQQFNQQQTLVNTSVPIQPFFTASTSGVHQHIYSSTYNPPPLQPPTINQQQYSQHPPVTFPMPPLSSLGISGLVIPPPSSTSIQQSNNNEQIIYGQQMQATTGSGEQQQMQQTAADVVRLVEQYLKENNLHRTLATLQDETNITLNTVDSIDQFTHDITNGHWDTVLKQIQPLKLPAKKLIDLYEQIIKELVELRELGSARLILKQTDPMALLRQMDPERHTKLENLVAKTYFDPREAYAEGGSKEKRRTVIAQSLFAEVHVVPPSRLLSLLAQALKWQQHQGLLPPGTQIDLFRGKAAVREQEDERHPTTLARTMKFGSKNYPESAQFSPDGQYLVTGSADGFIEVWNFSTGKLRKDLKYQAQDNFMMMDTAILCLAFSRDSEMLITGSKEGKIKIWKIQTGQCLRRFENAHSEGVTSVSFSRDSSYVLSSSFDKLIRIHGMKSGKCLKELRGHTSYVTDVKYTEDCHQCVSGCADGTVKVWNLKSMECINTFRVQQEIPVMSVHLLPKSNDQFLICNRSNTIYVVKTLTSGKREKGDFIAACPSPEAEWIYCVGEDRVLYCFSMISGQLESTIAIHEATVIGIAHHPHQNLVATYAEDALLKLWKAV</sequence>
<dbReference type="InterPro" id="IPR045184">
    <property type="entry name" value="SMU1"/>
</dbReference>
<keyword evidence="19" id="KW-1185">Reference proteome</keyword>
<dbReference type="Pfam" id="PF04495">
    <property type="entry name" value="GRASP55_65"/>
    <property type="match status" value="1"/>
</dbReference>
<evidence type="ECO:0000256" key="5">
    <source>
        <dbReference type="ARBA" id="ARBA00022574"/>
    </source>
</evidence>
<keyword evidence="7" id="KW-0519">Myristate</keyword>
<dbReference type="SMART" id="SM00667">
    <property type="entry name" value="LisH"/>
    <property type="match status" value="1"/>
</dbReference>
<dbReference type="Gene3D" id="2.30.42.10">
    <property type="match status" value="2"/>
</dbReference>
<dbReference type="InterPro" id="IPR015943">
    <property type="entry name" value="WD40/YVTN_repeat-like_dom_sf"/>
</dbReference>
<dbReference type="GO" id="GO:0016607">
    <property type="term" value="C:nuclear speck"/>
    <property type="evidence" value="ECO:0007669"/>
    <property type="project" value="UniProtKB-SubCell"/>
</dbReference>
<comment type="similarity">
    <text evidence="3">Belongs to the GORASP family.</text>
</comment>
<dbReference type="Pfam" id="PF00400">
    <property type="entry name" value="WD40"/>
    <property type="match status" value="1"/>
</dbReference>
<keyword evidence="4" id="KW-0597">Phosphoprotein</keyword>
<dbReference type="InterPro" id="IPR024958">
    <property type="entry name" value="GRASP_PDZ"/>
</dbReference>
<evidence type="ECO:0000313" key="20">
    <source>
        <dbReference type="WBParaSite" id="scaffold523_cov215.g1247"/>
    </source>
</evidence>
<evidence type="ECO:0000313" key="19">
    <source>
        <dbReference type="Proteomes" id="UP000887561"/>
    </source>
</evidence>
<keyword evidence="5 16" id="KW-0853">WD repeat</keyword>
<evidence type="ECO:0000256" key="15">
    <source>
        <dbReference type="ARBA" id="ARBA00026184"/>
    </source>
</evidence>
<dbReference type="Gene3D" id="2.130.10.10">
    <property type="entry name" value="YVTN repeat-like/Quinoprotein amine dehydrogenase"/>
    <property type="match status" value="1"/>
</dbReference>
<feature type="repeat" description="WD" evidence="16">
    <location>
        <begin position="844"/>
        <end position="885"/>
    </location>
</feature>
<dbReference type="PROSITE" id="PS51865">
    <property type="entry name" value="PDZ_GRASP"/>
    <property type="match status" value="2"/>
</dbReference>
<evidence type="ECO:0000256" key="8">
    <source>
        <dbReference type="ARBA" id="ARBA00022737"/>
    </source>
</evidence>
<dbReference type="SMART" id="SM00320">
    <property type="entry name" value="WD40"/>
    <property type="match status" value="6"/>
</dbReference>
<dbReference type="Pfam" id="PF17814">
    <property type="entry name" value="LisH_TPL"/>
    <property type="match status" value="1"/>
</dbReference>
<feature type="repeat" description="WD" evidence="16">
    <location>
        <begin position="886"/>
        <end position="927"/>
    </location>
</feature>
<keyword evidence="9" id="KW-0333">Golgi apparatus</keyword>
<dbReference type="PROSITE" id="PS50082">
    <property type="entry name" value="WD_REPEATS_2"/>
    <property type="match status" value="5"/>
</dbReference>
<dbReference type="InterPro" id="IPR054532">
    <property type="entry name" value="TPL_SMU1_LisH-like"/>
</dbReference>
<dbReference type="PROSITE" id="PS00678">
    <property type="entry name" value="WD_REPEATS_1"/>
    <property type="match status" value="2"/>
</dbReference>
<dbReference type="SMART" id="SM00668">
    <property type="entry name" value="CTLH"/>
    <property type="match status" value="1"/>
</dbReference>
<keyword evidence="10" id="KW-0472">Membrane</keyword>
<dbReference type="CDD" id="cd00200">
    <property type="entry name" value="WD40"/>
    <property type="match status" value="1"/>
</dbReference>
<dbReference type="SUPFAM" id="SSF50156">
    <property type="entry name" value="PDZ domain-like"/>
    <property type="match status" value="2"/>
</dbReference>
<dbReference type="Pfam" id="PF25168">
    <property type="entry name" value="Beta-prop_WDR36-Utp21_2nd"/>
    <property type="match status" value="1"/>
</dbReference>
<evidence type="ECO:0000256" key="6">
    <source>
        <dbReference type="ARBA" id="ARBA00022664"/>
    </source>
</evidence>
<reference evidence="20" key="1">
    <citation type="submission" date="2022-11" db="UniProtKB">
        <authorList>
            <consortium name="WormBaseParasite"/>
        </authorList>
    </citation>
    <scope>IDENTIFICATION</scope>
</reference>
<evidence type="ECO:0000256" key="3">
    <source>
        <dbReference type="ARBA" id="ARBA00007144"/>
    </source>
</evidence>
<dbReference type="InterPro" id="IPR036322">
    <property type="entry name" value="WD40_repeat_dom_sf"/>
</dbReference>
<dbReference type="SUPFAM" id="SSF50978">
    <property type="entry name" value="WD40 repeat-like"/>
    <property type="match status" value="1"/>
</dbReference>